<evidence type="ECO:0000256" key="1">
    <source>
        <dbReference type="SAM" id="Phobius"/>
    </source>
</evidence>
<evidence type="ECO:0008006" key="4">
    <source>
        <dbReference type="Google" id="ProtNLM"/>
    </source>
</evidence>
<keyword evidence="1" id="KW-0812">Transmembrane</keyword>
<keyword evidence="1" id="KW-1133">Transmembrane helix</keyword>
<dbReference type="RefSeq" id="WP_013188259.1">
    <property type="nucleotide sequence ID" value="NC_014230.1"/>
</dbReference>
<dbReference type="HOGENOM" id="CLU_1755799_0_0_10"/>
<protein>
    <recommendedName>
        <fullName evidence="4">DUF2178 domain-containing protein</fullName>
    </recommendedName>
</protein>
<dbReference type="GeneID" id="89454234"/>
<keyword evidence="3" id="KW-1185">Reference proteome</keyword>
<dbReference type="KEGG" id="cat:CA2559_12598"/>
<dbReference type="OrthoDB" id="894278at2"/>
<proteinExistence type="predicted"/>
<accession>A3UAP2</accession>
<feature type="transmembrane region" description="Helical" evidence="1">
    <location>
        <begin position="88"/>
        <end position="108"/>
    </location>
</feature>
<evidence type="ECO:0000313" key="2">
    <source>
        <dbReference type="EMBL" id="EAP86878.1"/>
    </source>
</evidence>
<name>A3UAP2_CROAH</name>
<dbReference type="EMBL" id="CP002046">
    <property type="protein sequence ID" value="EAP86878.1"/>
    <property type="molecule type" value="Genomic_DNA"/>
</dbReference>
<feature type="transmembrane region" description="Helical" evidence="1">
    <location>
        <begin position="114"/>
        <end position="133"/>
    </location>
</feature>
<sequence>MFKLLSHRYKKIGLIVAPIGLCLWVFMQLGFVSKLSQLLGITDATILNMSVAILGFFTFLFGTYALAFSKEKVEDEMIKNVRLESFQFAALLQMIALVLGIMVIGFMNNPPKDAGVMLFLSIAILFFWITYILRFNYIIHFRIFRYEK</sequence>
<organism evidence="2 3">
    <name type="scientific">Croceibacter atlanticus (strain ATCC BAA-628 / JCM 21780 / CIP 108009 / IAM 15332 / KCTC 12090 / HTCC2559)</name>
    <dbReference type="NCBI Taxonomy" id="216432"/>
    <lineage>
        <taxon>Bacteria</taxon>
        <taxon>Pseudomonadati</taxon>
        <taxon>Bacteroidota</taxon>
        <taxon>Flavobacteriia</taxon>
        <taxon>Flavobacteriales</taxon>
        <taxon>Flavobacteriaceae</taxon>
        <taxon>Croceibacter</taxon>
    </lineage>
</organism>
<evidence type="ECO:0000313" key="3">
    <source>
        <dbReference type="Proteomes" id="UP000002297"/>
    </source>
</evidence>
<reference evidence="2 3" key="1">
    <citation type="journal article" date="2010" name="J. Bacteriol.">
        <title>The complete genome sequence of Croceibacter atlanticus HTCC2559T.</title>
        <authorList>
            <person name="Oh H.M."/>
            <person name="Kang I."/>
            <person name="Ferriera S."/>
            <person name="Giovannoni S.J."/>
            <person name="Cho J.C."/>
        </authorList>
    </citation>
    <scope>NUCLEOTIDE SEQUENCE [LARGE SCALE GENOMIC DNA]</scope>
    <source>
        <strain evidence="3">ATCC BAA-628 / HTCC2559 / KCTC 12090</strain>
    </source>
</reference>
<dbReference type="AlphaFoldDB" id="A3UAP2"/>
<feature type="transmembrane region" description="Helical" evidence="1">
    <location>
        <begin position="44"/>
        <end position="67"/>
    </location>
</feature>
<gene>
    <name evidence="2" type="ordered locus">CA2559_12598</name>
</gene>
<feature type="transmembrane region" description="Helical" evidence="1">
    <location>
        <begin position="12"/>
        <end position="32"/>
    </location>
</feature>
<dbReference type="Proteomes" id="UP000002297">
    <property type="component" value="Chromosome"/>
</dbReference>
<keyword evidence="1" id="KW-0472">Membrane</keyword>
<dbReference type="STRING" id="216432.CA2559_12598"/>